<dbReference type="EMBL" id="CAVMJV010000185">
    <property type="protein sequence ID" value="CAK5122016.1"/>
    <property type="molecule type" value="Genomic_DNA"/>
</dbReference>
<organism evidence="1 2">
    <name type="scientific">Meloidogyne enterolobii</name>
    <name type="common">Root-knot nematode worm</name>
    <name type="synonym">Meloidogyne mayaguensis</name>
    <dbReference type="NCBI Taxonomy" id="390850"/>
    <lineage>
        <taxon>Eukaryota</taxon>
        <taxon>Metazoa</taxon>
        <taxon>Ecdysozoa</taxon>
        <taxon>Nematoda</taxon>
        <taxon>Chromadorea</taxon>
        <taxon>Rhabditida</taxon>
        <taxon>Tylenchina</taxon>
        <taxon>Tylenchomorpha</taxon>
        <taxon>Tylenchoidea</taxon>
        <taxon>Meloidogynidae</taxon>
        <taxon>Meloidogyninae</taxon>
        <taxon>Meloidogyne</taxon>
    </lineage>
</organism>
<gene>
    <name evidence="1" type="ORF">MENTE1834_LOCUS47162</name>
</gene>
<evidence type="ECO:0000313" key="1">
    <source>
        <dbReference type="EMBL" id="CAK5122016.1"/>
    </source>
</evidence>
<name>A0ACB1B4X7_MELEN</name>
<sequence>MVPDDWVDESTLELFNSADTYYALLLPCLMPVSLLFFFCFKSKILGDHYSFYFD</sequence>
<reference evidence="1" key="1">
    <citation type="submission" date="2023-11" db="EMBL/GenBank/DDBJ databases">
        <authorList>
            <person name="Poullet M."/>
        </authorList>
    </citation>
    <scope>NUCLEOTIDE SEQUENCE</scope>
    <source>
        <strain evidence="1">E1834</strain>
    </source>
</reference>
<evidence type="ECO:0000313" key="2">
    <source>
        <dbReference type="Proteomes" id="UP001497535"/>
    </source>
</evidence>
<protein>
    <submittedName>
        <fullName evidence="1">Uncharacterized protein</fullName>
    </submittedName>
</protein>
<keyword evidence="2" id="KW-1185">Reference proteome</keyword>
<proteinExistence type="predicted"/>
<comment type="caution">
    <text evidence="1">The sequence shown here is derived from an EMBL/GenBank/DDBJ whole genome shotgun (WGS) entry which is preliminary data.</text>
</comment>
<dbReference type="Proteomes" id="UP001497535">
    <property type="component" value="Unassembled WGS sequence"/>
</dbReference>
<accession>A0ACB1B4X7</accession>